<reference evidence="1 2" key="1">
    <citation type="submission" date="2021-12" db="EMBL/GenBank/DDBJ databases">
        <title>Genome sequence of Kibdelosporangium philippinense ATCC 49844.</title>
        <authorList>
            <person name="Fedorov E.A."/>
            <person name="Omeragic M."/>
            <person name="Shalygina K.F."/>
            <person name="Maclea K.S."/>
        </authorList>
    </citation>
    <scope>NUCLEOTIDE SEQUENCE [LARGE SCALE GENOMIC DNA]</scope>
    <source>
        <strain evidence="1 2">ATCC 49844</strain>
    </source>
</reference>
<name>A0ABS8ZWZ1_9PSEU</name>
<dbReference type="RefSeq" id="WP_233734595.1">
    <property type="nucleotide sequence ID" value="NZ_JAJVCN010000005.1"/>
</dbReference>
<dbReference type="EMBL" id="JAJVCN010000005">
    <property type="protein sequence ID" value="MCE7011833.1"/>
    <property type="molecule type" value="Genomic_DNA"/>
</dbReference>
<organism evidence="1 2">
    <name type="scientific">Kibdelosporangium philippinense</name>
    <dbReference type="NCBI Taxonomy" id="211113"/>
    <lineage>
        <taxon>Bacteria</taxon>
        <taxon>Bacillati</taxon>
        <taxon>Actinomycetota</taxon>
        <taxon>Actinomycetes</taxon>
        <taxon>Pseudonocardiales</taxon>
        <taxon>Pseudonocardiaceae</taxon>
        <taxon>Kibdelosporangium</taxon>
    </lineage>
</organism>
<gene>
    <name evidence="1" type="ORF">LWC34_54830</name>
</gene>
<proteinExistence type="predicted"/>
<evidence type="ECO:0000313" key="1">
    <source>
        <dbReference type="EMBL" id="MCE7011833.1"/>
    </source>
</evidence>
<keyword evidence="2" id="KW-1185">Reference proteome</keyword>
<protein>
    <submittedName>
        <fullName evidence="1">Uncharacterized protein</fullName>
    </submittedName>
</protein>
<evidence type="ECO:0000313" key="2">
    <source>
        <dbReference type="Proteomes" id="UP001521150"/>
    </source>
</evidence>
<dbReference type="Proteomes" id="UP001521150">
    <property type="component" value="Unassembled WGS sequence"/>
</dbReference>
<accession>A0ABS8ZWZ1</accession>
<sequence length="116" mass="11979">MAEHVGVVLADIVADDATGLAGAMGVGFEDDGQLRALVGLAEDFDDGLRTDVLAFALALFTGEPQRLVKAPGGRLGIGRRRLTPTAGVGHLAFHLAYSCGRDTSSATFELIALPSV</sequence>
<comment type="caution">
    <text evidence="1">The sequence shown here is derived from an EMBL/GenBank/DDBJ whole genome shotgun (WGS) entry which is preliminary data.</text>
</comment>